<dbReference type="SFLD" id="SFLDF00027">
    <property type="entry name" value="p-type_atpase"/>
    <property type="match status" value="1"/>
</dbReference>
<proteinExistence type="inferred from homology"/>
<feature type="transmembrane region" description="Helical" evidence="12">
    <location>
        <begin position="85"/>
        <end position="101"/>
    </location>
</feature>
<name>A0A2W5NYF1_9SPHN</name>
<feature type="transmembrane region" description="Helical" evidence="12">
    <location>
        <begin position="57"/>
        <end position="79"/>
    </location>
</feature>
<dbReference type="AlphaFoldDB" id="A0A2W5NYF1"/>
<dbReference type="PROSITE" id="PS00154">
    <property type="entry name" value="ATPASE_E1_E2"/>
    <property type="match status" value="1"/>
</dbReference>
<dbReference type="Gene3D" id="1.20.1110.10">
    <property type="entry name" value="Calcium-transporting ATPase, transmembrane domain"/>
    <property type="match status" value="1"/>
</dbReference>
<dbReference type="PRINTS" id="PR00120">
    <property type="entry name" value="HATPASE"/>
</dbReference>
<sequence>MLSEAARDWHAMSKDAALAALDTAPEGLSTGEAALRLEQYGPNILPSPKGTPPILRFLAQFNNALIYFLLAAALAALLLDHAVDAAVIVLVVVVNAVVGFVQEGRAEKALSGMESLLTDKAHVLRGGIRDSVDAAALVPGDVVTLDAGDRVPADLRLLRVRGVAVEEAALTGESVASEKHEEPAGAAASLADRASMAYSGTLVARGQATGVVVATGSATEIGRISKLLHAVPSITTPLLRQIDAFANRLTLAIFAAGVALYLFAITLRDFDRVDALISVVALAVGAVPEGLPAVITITLAIGVQRMAARKAVIRKLPAVETLGATSVICTDKTGTLTRNEMMVTRVVAGEDAFAVSGIGYAPDGVITATTGSGDAVPPDIVRCGALCNDAHLKLVGGIWTVTGDPMEGALLALARKAGIDDERLRQEWRRIDEIPFDATYRLMATLCRTDEGRCLAFVKGAPEAVLALGATEAQAAAWNAAIERAASEGERVLGFAMREVPGDTQRLDFALLQGATMLGVMGFIDPPREEARLAIAECRSAGIAVKMITGDHAATALAIARQLDLADDPKALTGAQIEAMSDEELAEAVPATAVFARASPEHKLRIVRAQQSRGAIVAMTGDGVNDAPSLKQADVGTAMGVSGTEAARQASEMVLLDDNFASIVAAVREGRTVYDNIRKVIAWTLPTNGGEAIAVVLAILVGFALPMTATQILWINLVMTVTLGLVLAFEPPEPGIMQRPPRKRDAPLLSSFLLWRVVLVSVLFAAVVLAVFFGAQRLGDSVEEARTLVVNMLIIAEIFYLFNVRYLHMRSLTFEGTKGTRPVLIAIACVIVAQLAFTYLPPLQEIFESRPISLRDGLILLVIGAGLFLLLEAEKIVMRKLGWFEELN</sequence>
<dbReference type="SUPFAM" id="SSF81665">
    <property type="entry name" value="Calcium ATPase, transmembrane domain M"/>
    <property type="match status" value="1"/>
</dbReference>
<dbReference type="GO" id="GO:0016887">
    <property type="term" value="F:ATP hydrolysis activity"/>
    <property type="evidence" value="ECO:0007669"/>
    <property type="project" value="InterPro"/>
</dbReference>
<dbReference type="InterPro" id="IPR023299">
    <property type="entry name" value="ATPase_P-typ_cyto_dom_N"/>
</dbReference>
<evidence type="ECO:0000256" key="10">
    <source>
        <dbReference type="ARBA" id="ARBA00022989"/>
    </source>
</evidence>
<evidence type="ECO:0000256" key="6">
    <source>
        <dbReference type="ARBA" id="ARBA00022741"/>
    </source>
</evidence>
<dbReference type="SUPFAM" id="SSF56784">
    <property type="entry name" value="HAD-like"/>
    <property type="match status" value="1"/>
</dbReference>
<dbReference type="GO" id="GO:0005391">
    <property type="term" value="F:P-type sodium:potassium-exchanging transporter activity"/>
    <property type="evidence" value="ECO:0007669"/>
    <property type="project" value="TreeGrafter"/>
</dbReference>
<dbReference type="InterPro" id="IPR006068">
    <property type="entry name" value="ATPase_P-typ_cation-transptr_C"/>
</dbReference>
<dbReference type="PANTHER" id="PTHR43294">
    <property type="entry name" value="SODIUM/POTASSIUM-TRANSPORTING ATPASE SUBUNIT ALPHA"/>
    <property type="match status" value="1"/>
</dbReference>
<dbReference type="GO" id="GO:0030007">
    <property type="term" value="P:intracellular potassium ion homeostasis"/>
    <property type="evidence" value="ECO:0007669"/>
    <property type="project" value="TreeGrafter"/>
</dbReference>
<feature type="transmembrane region" description="Helical" evidence="12">
    <location>
        <begin position="279"/>
        <end position="301"/>
    </location>
</feature>
<keyword evidence="10 12" id="KW-1133">Transmembrane helix</keyword>
<dbReference type="Pfam" id="PF13246">
    <property type="entry name" value="Cation_ATPase"/>
    <property type="match status" value="1"/>
</dbReference>
<dbReference type="GO" id="GO:0005524">
    <property type="term" value="F:ATP binding"/>
    <property type="evidence" value="ECO:0007669"/>
    <property type="project" value="UniProtKB-KW"/>
</dbReference>
<dbReference type="FunFam" id="3.40.50.1000:FF:000028">
    <property type="entry name" value="Calcium-transporting P-type ATPase, putative"/>
    <property type="match status" value="1"/>
</dbReference>
<feature type="transmembrane region" description="Helical" evidence="12">
    <location>
        <begin position="752"/>
        <end position="773"/>
    </location>
</feature>
<feature type="transmembrane region" description="Helical" evidence="12">
    <location>
        <begin position="823"/>
        <end position="840"/>
    </location>
</feature>
<gene>
    <name evidence="14" type="ORF">DI555_09545</name>
</gene>
<dbReference type="NCBIfam" id="TIGR01494">
    <property type="entry name" value="ATPase_P-type"/>
    <property type="match status" value="2"/>
</dbReference>
<keyword evidence="7" id="KW-0067">ATP-binding</keyword>
<evidence type="ECO:0000256" key="3">
    <source>
        <dbReference type="ARBA" id="ARBA00022475"/>
    </source>
</evidence>
<evidence type="ECO:0000256" key="5">
    <source>
        <dbReference type="ARBA" id="ARBA00022692"/>
    </source>
</evidence>
<evidence type="ECO:0000313" key="14">
    <source>
        <dbReference type="EMBL" id="PZQ55605.1"/>
    </source>
</evidence>
<dbReference type="GO" id="GO:0006883">
    <property type="term" value="P:intracellular sodium ion homeostasis"/>
    <property type="evidence" value="ECO:0007669"/>
    <property type="project" value="TreeGrafter"/>
</dbReference>
<evidence type="ECO:0000256" key="2">
    <source>
        <dbReference type="ARBA" id="ARBA00005675"/>
    </source>
</evidence>
<dbReference type="InterPro" id="IPR018303">
    <property type="entry name" value="ATPase_P-typ_P_site"/>
</dbReference>
<dbReference type="GO" id="GO:1902600">
    <property type="term" value="P:proton transmembrane transport"/>
    <property type="evidence" value="ECO:0007669"/>
    <property type="project" value="TreeGrafter"/>
</dbReference>
<dbReference type="InterPro" id="IPR001757">
    <property type="entry name" value="P_typ_ATPase"/>
</dbReference>
<dbReference type="InterPro" id="IPR008250">
    <property type="entry name" value="ATPase_P-typ_transduc_dom_A_sf"/>
</dbReference>
<dbReference type="InterPro" id="IPR050510">
    <property type="entry name" value="Cation_transp_ATPase_P-type"/>
</dbReference>
<feature type="domain" description="Cation-transporting P-type ATPase N-terminal" evidence="13">
    <location>
        <begin position="8"/>
        <end position="81"/>
    </location>
</feature>
<dbReference type="Pfam" id="PF00689">
    <property type="entry name" value="Cation_ATPase_C"/>
    <property type="match status" value="1"/>
</dbReference>
<feature type="transmembrane region" description="Helical" evidence="12">
    <location>
        <begin position="680"/>
        <end position="705"/>
    </location>
</feature>
<dbReference type="SUPFAM" id="SSF81653">
    <property type="entry name" value="Calcium ATPase, transduction domain A"/>
    <property type="match status" value="1"/>
</dbReference>
<dbReference type="SMART" id="SM00831">
    <property type="entry name" value="Cation_ATPase_N"/>
    <property type="match status" value="1"/>
</dbReference>
<keyword evidence="3" id="KW-1003">Cell membrane</keyword>
<dbReference type="InterPro" id="IPR036412">
    <property type="entry name" value="HAD-like_sf"/>
</dbReference>
<evidence type="ECO:0000259" key="13">
    <source>
        <dbReference type="SMART" id="SM00831"/>
    </source>
</evidence>
<evidence type="ECO:0000256" key="4">
    <source>
        <dbReference type="ARBA" id="ARBA00022553"/>
    </source>
</evidence>
<evidence type="ECO:0000256" key="7">
    <source>
        <dbReference type="ARBA" id="ARBA00022840"/>
    </source>
</evidence>
<evidence type="ECO:0000256" key="11">
    <source>
        <dbReference type="ARBA" id="ARBA00023136"/>
    </source>
</evidence>
<dbReference type="SFLD" id="SFLDS00003">
    <property type="entry name" value="Haloacid_Dehalogenase"/>
    <property type="match status" value="1"/>
</dbReference>
<keyword evidence="4" id="KW-0597">Phosphoprotein</keyword>
<dbReference type="InterPro" id="IPR059000">
    <property type="entry name" value="ATPase_P-type_domA"/>
</dbReference>
<dbReference type="Gene3D" id="2.70.150.10">
    <property type="entry name" value="Calcium-transporting ATPase, cytoplasmic transduction domain A"/>
    <property type="match status" value="1"/>
</dbReference>
<keyword evidence="6" id="KW-0547">Nucleotide-binding</keyword>
<organism evidence="14 15">
    <name type="scientific">Novosphingobium pentaromativorans</name>
    <dbReference type="NCBI Taxonomy" id="205844"/>
    <lineage>
        <taxon>Bacteria</taxon>
        <taxon>Pseudomonadati</taxon>
        <taxon>Pseudomonadota</taxon>
        <taxon>Alphaproteobacteria</taxon>
        <taxon>Sphingomonadales</taxon>
        <taxon>Sphingomonadaceae</taxon>
        <taxon>Novosphingobium</taxon>
    </lineage>
</organism>
<dbReference type="PRINTS" id="PR00119">
    <property type="entry name" value="CATATPASE"/>
</dbReference>
<keyword evidence="11 12" id="KW-0472">Membrane</keyword>
<dbReference type="EMBL" id="QFPX01000006">
    <property type="protein sequence ID" value="PZQ55605.1"/>
    <property type="molecule type" value="Genomic_DNA"/>
</dbReference>
<dbReference type="GO" id="GO:0005886">
    <property type="term" value="C:plasma membrane"/>
    <property type="evidence" value="ECO:0007669"/>
    <property type="project" value="UniProtKB-SubCell"/>
</dbReference>
<dbReference type="Pfam" id="PF00122">
    <property type="entry name" value="E1-E2_ATPase"/>
    <property type="match status" value="1"/>
</dbReference>
<dbReference type="FunFam" id="2.70.150.10:FF:000160">
    <property type="entry name" value="Sarcoplasmic/endoplasmic reticulum calcium ATPase 1"/>
    <property type="match status" value="1"/>
</dbReference>
<dbReference type="InterPro" id="IPR023214">
    <property type="entry name" value="HAD_sf"/>
</dbReference>
<reference evidence="14 15" key="1">
    <citation type="submission" date="2017-08" db="EMBL/GenBank/DDBJ databases">
        <title>Infants hospitalized years apart are colonized by the same room-sourced microbial strains.</title>
        <authorList>
            <person name="Brooks B."/>
            <person name="Olm M.R."/>
            <person name="Firek B.A."/>
            <person name="Baker R."/>
            <person name="Thomas B.C."/>
            <person name="Morowitz M.J."/>
            <person name="Banfield J.F."/>
        </authorList>
    </citation>
    <scope>NUCLEOTIDE SEQUENCE [LARGE SCALE GENOMIC DNA]</scope>
    <source>
        <strain evidence="14">S2_005_002_R2_33</strain>
    </source>
</reference>
<comment type="similarity">
    <text evidence="2">Belongs to the cation transport ATPase (P-type) (TC 3.A.3) family. Type IIA subfamily.</text>
</comment>
<evidence type="ECO:0000256" key="12">
    <source>
        <dbReference type="SAM" id="Phobius"/>
    </source>
</evidence>
<evidence type="ECO:0000313" key="15">
    <source>
        <dbReference type="Proteomes" id="UP000249082"/>
    </source>
</evidence>
<keyword evidence="5 12" id="KW-0812">Transmembrane</keyword>
<evidence type="ECO:0000256" key="8">
    <source>
        <dbReference type="ARBA" id="ARBA00022842"/>
    </source>
</evidence>
<feature type="transmembrane region" description="Helical" evidence="12">
    <location>
        <begin position="249"/>
        <end position="267"/>
    </location>
</feature>
<feature type="transmembrane region" description="Helical" evidence="12">
    <location>
        <begin position="852"/>
        <end position="871"/>
    </location>
</feature>
<dbReference type="Pfam" id="PF00690">
    <property type="entry name" value="Cation_ATPase_N"/>
    <property type="match status" value="1"/>
</dbReference>
<evidence type="ECO:0000256" key="9">
    <source>
        <dbReference type="ARBA" id="ARBA00022967"/>
    </source>
</evidence>
<keyword evidence="9" id="KW-1278">Translocase</keyword>
<dbReference type="Gene3D" id="3.40.50.1000">
    <property type="entry name" value="HAD superfamily/HAD-like"/>
    <property type="match status" value="1"/>
</dbReference>
<dbReference type="PANTHER" id="PTHR43294:SF21">
    <property type="entry name" value="CATION TRANSPORTING ATPASE"/>
    <property type="match status" value="1"/>
</dbReference>
<dbReference type="InterPro" id="IPR023298">
    <property type="entry name" value="ATPase_P-typ_TM_dom_sf"/>
</dbReference>
<feature type="transmembrane region" description="Helical" evidence="12">
    <location>
        <begin position="785"/>
        <end position="802"/>
    </location>
</feature>
<dbReference type="GO" id="GO:1990573">
    <property type="term" value="P:potassium ion import across plasma membrane"/>
    <property type="evidence" value="ECO:0007669"/>
    <property type="project" value="TreeGrafter"/>
</dbReference>
<accession>A0A2W5NYF1</accession>
<evidence type="ECO:0000256" key="1">
    <source>
        <dbReference type="ARBA" id="ARBA00004651"/>
    </source>
</evidence>
<dbReference type="InterPro" id="IPR004014">
    <property type="entry name" value="ATPase_P-typ_cation-transptr_N"/>
</dbReference>
<comment type="caution">
    <text evidence="14">The sequence shown here is derived from an EMBL/GenBank/DDBJ whole genome shotgun (WGS) entry which is preliminary data.</text>
</comment>
<dbReference type="InterPro" id="IPR044492">
    <property type="entry name" value="P_typ_ATPase_HD_dom"/>
</dbReference>
<protein>
    <submittedName>
        <fullName evidence="14">Carbonate dehydratase</fullName>
    </submittedName>
</protein>
<dbReference type="Proteomes" id="UP000249082">
    <property type="component" value="Unassembled WGS sequence"/>
</dbReference>
<dbReference type="GO" id="GO:0036376">
    <property type="term" value="P:sodium ion export across plasma membrane"/>
    <property type="evidence" value="ECO:0007669"/>
    <property type="project" value="TreeGrafter"/>
</dbReference>
<comment type="subcellular location">
    <subcellularLocation>
        <location evidence="1">Cell membrane</location>
        <topology evidence="1">Multi-pass membrane protein</topology>
    </subcellularLocation>
</comment>
<dbReference type="SFLD" id="SFLDG00002">
    <property type="entry name" value="C1.7:_P-type_atpase_like"/>
    <property type="match status" value="1"/>
</dbReference>
<keyword evidence="8" id="KW-0460">Magnesium</keyword>
<feature type="transmembrane region" description="Helical" evidence="12">
    <location>
        <begin position="711"/>
        <end position="731"/>
    </location>
</feature>
<dbReference type="SUPFAM" id="SSF81660">
    <property type="entry name" value="Metal cation-transporting ATPase, ATP-binding domain N"/>
    <property type="match status" value="1"/>
</dbReference>
<dbReference type="Gene3D" id="3.40.1110.10">
    <property type="entry name" value="Calcium-transporting ATPase, cytoplasmic domain N"/>
    <property type="match status" value="1"/>
</dbReference>